<organism evidence="5 6">
    <name type="scientific">Sphingobacterium bovistauri</name>
    <dbReference type="NCBI Taxonomy" id="2781959"/>
    <lineage>
        <taxon>Bacteria</taxon>
        <taxon>Pseudomonadati</taxon>
        <taxon>Bacteroidota</taxon>
        <taxon>Sphingobacteriia</taxon>
        <taxon>Sphingobacteriales</taxon>
        <taxon>Sphingobacteriaceae</taxon>
        <taxon>Sphingobacterium</taxon>
    </lineage>
</organism>
<dbReference type="PANTHER" id="PTHR30268">
    <property type="entry name" value="L-RHAMNOSE ISOMERASE"/>
    <property type="match status" value="1"/>
</dbReference>
<dbReference type="SUPFAM" id="SSF51658">
    <property type="entry name" value="Xylose isomerase-like"/>
    <property type="match status" value="1"/>
</dbReference>
<evidence type="ECO:0000256" key="2">
    <source>
        <dbReference type="ARBA" id="ARBA00023211"/>
    </source>
</evidence>
<evidence type="ECO:0000256" key="1">
    <source>
        <dbReference type="ARBA" id="ARBA00022723"/>
    </source>
</evidence>
<keyword evidence="2" id="KW-0464">Manganese</keyword>
<dbReference type="InterPro" id="IPR013022">
    <property type="entry name" value="Xyl_isomerase-like_TIM-brl"/>
</dbReference>
<dbReference type="EMBL" id="JADEYP010000002">
    <property type="protein sequence ID" value="MCA5003832.1"/>
    <property type="molecule type" value="Genomic_DNA"/>
</dbReference>
<keyword evidence="1" id="KW-0479">Metal-binding</keyword>
<protein>
    <submittedName>
        <fullName evidence="5">Sugar isomerase</fullName>
    </submittedName>
</protein>
<sequence>MKIEQHIIDQHNQDLVFKHVKNVNFLKESISNFEEIVAKLQKFQIAIPSWALGTGGTRFGRFNGKGEPGNLEQKIEDVGLLHALNKSSGAISLHIPWDIPQDAEKIKDLATSYGLVFDAVNSNTFQDQPNQELSYKYGSLQHVNPAVRKQAVEHNIEVIKHGVALGSKALTVWLADGSSFPGQLNFREAFQNTLESLKEIYKHLPSDWKMFIEYKAFEPNFYSTTIADWGQSLLLANKLGDQAYTLVDLGHHLPNANIEQIVSLLLMEGKLAGFHFNDSKYADDDLTAGAVKPYQLFLIFSELVEGMDARGIDHATGLGWMIDASHNLKDPLADLLQSVEAIKMAYAQALLVDRKALKKAQQENDVVAAQEILQDAFRTDLRALVAEARLREGAALNPIKLFTDLKVREKLTEERGDSTVATGL</sequence>
<comment type="caution">
    <text evidence="5">The sequence shown here is derived from an EMBL/GenBank/DDBJ whole genome shotgun (WGS) entry which is preliminary data.</text>
</comment>
<dbReference type="Pfam" id="PF01261">
    <property type="entry name" value="AP_endonuc_2"/>
    <property type="match status" value="1"/>
</dbReference>
<evidence type="ECO:0000313" key="6">
    <source>
        <dbReference type="Proteomes" id="UP001165302"/>
    </source>
</evidence>
<name>A0ABS7Z0Y6_9SPHI</name>
<evidence type="ECO:0000313" key="5">
    <source>
        <dbReference type="EMBL" id="MCA5003832.1"/>
    </source>
</evidence>
<dbReference type="Gene3D" id="3.20.20.150">
    <property type="entry name" value="Divalent-metal-dependent TIM barrel enzymes"/>
    <property type="match status" value="1"/>
</dbReference>
<evidence type="ECO:0000259" key="4">
    <source>
        <dbReference type="Pfam" id="PF01261"/>
    </source>
</evidence>
<evidence type="ECO:0000256" key="3">
    <source>
        <dbReference type="ARBA" id="ARBA00023235"/>
    </source>
</evidence>
<dbReference type="Proteomes" id="UP001165302">
    <property type="component" value="Unassembled WGS sequence"/>
</dbReference>
<feature type="domain" description="Xylose isomerase-like TIM barrel" evidence="4">
    <location>
        <begin position="100"/>
        <end position="285"/>
    </location>
</feature>
<keyword evidence="6" id="KW-1185">Reference proteome</keyword>
<dbReference type="GO" id="GO:0016853">
    <property type="term" value="F:isomerase activity"/>
    <property type="evidence" value="ECO:0007669"/>
    <property type="project" value="UniProtKB-KW"/>
</dbReference>
<dbReference type="RefSeq" id="WP_225551169.1">
    <property type="nucleotide sequence ID" value="NZ_JADEYP010000002.1"/>
</dbReference>
<dbReference type="InterPro" id="IPR036237">
    <property type="entry name" value="Xyl_isomerase-like_sf"/>
</dbReference>
<reference evidence="5" key="1">
    <citation type="submission" date="2020-10" db="EMBL/GenBank/DDBJ databases">
        <authorList>
            <person name="Lu T."/>
            <person name="Wang Q."/>
            <person name="Han X."/>
        </authorList>
    </citation>
    <scope>NUCLEOTIDE SEQUENCE</scope>
    <source>
        <strain evidence="5">WQ 366</strain>
    </source>
</reference>
<accession>A0ABS7Z0Y6</accession>
<gene>
    <name evidence="5" type="ORF">IPZ78_01555</name>
</gene>
<proteinExistence type="predicted"/>
<keyword evidence="3 5" id="KW-0413">Isomerase</keyword>
<dbReference type="InterPro" id="IPR050337">
    <property type="entry name" value="L-rhamnose_isomerase"/>
</dbReference>
<dbReference type="PANTHER" id="PTHR30268:SF0">
    <property type="entry name" value="L-RHAMNOSE ISOMERASE"/>
    <property type="match status" value="1"/>
</dbReference>